<evidence type="ECO:0000256" key="5">
    <source>
        <dbReference type="ARBA" id="ARBA00022490"/>
    </source>
</evidence>
<reference evidence="7" key="1">
    <citation type="submission" date="2025-08" db="UniProtKB">
        <authorList>
            <consortium name="Ensembl"/>
        </authorList>
    </citation>
    <scope>IDENTIFICATION</scope>
</reference>
<dbReference type="InterPro" id="IPR027887">
    <property type="entry name" value="DUF4464"/>
</dbReference>
<dbReference type="PANTHER" id="PTHR33588">
    <property type="entry name" value="CILIA- AND FLAGELLA-ASSOCIATED PROTEIN 299"/>
    <property type="match status" value="1"/>
</dbReference>
<dbReference type="Pfam" id="PF14713">
    <property type="entry name" value="DUF4464"/>
    <property type="match status" value="1"/>
</dbReference>
<organism evidence="7 8">
    <name type="scientific">Dromaius novaehollandiae</name>
    <name type="common">Emu</name>
    <dbReference type="NCBI Taxonomy" id="8790"/>
    <lineage>
        <taxon>Eukaryota</taxon>
        <taxon>Metazoa</taxon>
        <taxon>Chordata</taxon>
        <taxon>Craniata</taxon>
        <taxon>Vertebrata</taxon>
        <taxon>Euteleostomi</taxon>
        <taxon>Archelosauria</taxon>
        <taxon>Archosauria</taxon>
        <taxon>Dinosauria</taxon>
        <taxon>Saurischia</taxon>
        <taxon>Theropoda</taxon>
        <taxon>Coelurosauria</taxon>
        <taxon>Aves</taxon>
        <taxon>Palaeognathae</taxon>
        <taxon>Casuariiformes</taxon>
        <taxon>Dromaiidae</taxon>
        <taxon>Dromaius</taxon>
    </lineage>
</organism>
<keyword evidence="5" id="KW-0963">Cytoplasm</keyword>
<evidence type="ECO:0000256" key="3">
    <source>
        <dbReference type="ARBA" id="ARBA00004496"/>
    </source>
</evidence>
<reference evidence="7" key="2">
    <citation type="submission" date="2025-09" db="UniProtKB">
        <authorList>
            <consortium name="Ensembl"/>
        </authorList>
    </citation>
    <scope>IDENTIFICATION</scope>
</reference>
<evidence type="ECO:0000256" key="4">
    <source>
        <dbReference type="ARBA" id="ARBA00021436"/>
    </source>
</evidence>
<dbReference type="GO" id="GO:0005737">
    <property type="term" value="C:cytoplasm"/>
    <property type="evidence" value="ECO:0007669"/>
    <property type="project" value="UniProtKB-SubCell"/>
</dbReference>
<evidence type="ECO:0000256" key="2">
    <source>
        <dbReference type="ARBA" id="ARBA00004123"/>
    </source>
</evidence>
<evidence type="ECO:0000256" key="1">
    <source>
        <dbReference type="ARBA" id="ARBA00003056"/>
    </source>
</evidence>
<comment type="subcellular location">
    <subcellularLocation>
        <location evidence="3">Cytoplasm</location>
    </subcellularLocation>
    <subcellularLocation>
        <location evidence="2">Nucleus</location>
    </subcellularLocation>
</comment>
<name>A0A8C4JIK2_DRONO</name>
<accession>A0A8C4JIK2</accession>
<sequence>RVGGRMAAAARSPAQRFGTYEEYLESQVTAQDLFYLESEAVARQLVELGFRGSGDVLRREDFEAWVEEAAGVSGPPSQK</sequence>
<dbReference type="Proteomes" id="UP000694423">
    <property type="component" value="Unplaced"/>
</dbReference>
<keyword evidence="6" id="KW-0539">Nucleus</keyword>
<dbReference type="Ensembl" id="ENSDNVT00000010844.1">
    <property type="protein sequence ID" value="ENSDNVP00000008996.1"/>
    <property type="gene ID" value="ENSDNVG00000006393.1"/>
</dbReference>
<dbReference type="AlphaFoldDB" id="A0A8C4JIK2"/>
<evidence type="ECO:0000256" key="6">
    <source>
        <dbReference type="ARBA" id="ARBA00023242"/>
    </source>
</evidence>
<keyword evidence="8" id="KW-1185">Reference proteome</keyword>
<protein>
    <recommendedName>
        <fullName evidence="4">Cilia- and flagella-associated protein 299</fullName>
    </recommendedName>
</protein>
<comment type="function">
    <text evidence="1">May be involved in spermatogenesis.</text>
</comment>
<dbReference type="PANTHER" id="PTHR33588:SF1">
    <property type="entry name" value="CILIA- AND FLAGELLA-ASSOCIATED PROTEIN 299"/>
    <property type="match status" value="1"/>
</dbReference>
<evidence type="ECO:0000313" key="8">
    <source>
        <dbReference type="Proteomes" id="UP000694423"/>
    </source>
</evidence>
<dbReference type="GO" id="GO:0005634">
    <property type="term" value="C:nucleus"/>
    <property type="evidence" value="ECO:0007669"/>
    <property type="project" value="UniProtKB-SubCell"/>
</dbReference>
<proteinExistence type="predicted"/>
<evidence type="ECO:0000313" key="7">
    <source>
        <dbReference type="Ensembl" id="ENSDNVP00000008996.1"/>
    </source>
</evidence>